<dbReference type="EMBL" id="JARK01001429">
    <property type="protein sequence ID" value="EYC03589.1"/>
    <property type="molecule type" value="Genomic_DNA"/>
</dbReference>
<proteinExistence type="predicted"/>
<keyword evidence="1" id="KW-0732">Signal</keyword>
<evidence type="ECO:0000313" key="2">
    <source>
        <dbReference type="EMBL" id="EYC03589.1"/>
    </source>
</evidence>
<sequence>MTHVLCNLMSSYLSATLTMCDIVQCAMRPRRTRRCTFVCRPRRTRWPPGTARIATTRSESRFGTSLGQLLPPPVRRRD</sequence>
<gene>
    <name evidence="2" type="primary">Acey_s0093.g2676</name>
    <name evidence="2" type="ORF">Y032_0093g2676</name>
</gene>
<comment type="caution">
    <text evidence="2">The sequence shown here is derived from an EMBL/GenBank/DDBJ whole genome shotgun (WGS) entry which is preliminary data.</text>
</comment>
<dbReference type="AlphaFoldDB" id="A0A016TKW0"/>
<keyword evidence="3" id="KW-1185">Reference proteome</keyword>
<evidence type="ECO:0008006" key="4">
    <source>
        <dbReference type="Google" id="ProtNLM"/>
    </source>
</evidence>
<feature type="signal peptide" evidence="1">
    <location>
        <begin position="1"/>
        <end position="20"/>
    </location>
</feature>
<accession>A0A016TKW0</accession>
<organism evidence="2 3">
    <name type="scientific">Ancylostoma ceylanicum</name>
    <dbReference type="NCBI Taxonomy" id="53326"/>
    <lineage>
        <taxon>Eukaryota</taxon>
        <taxon>Metazoa</taxon>
        <taxon>Ecdysozoa</taxon>
        <taxon>Nematoda</taxon>
        <taxon>Chromadorea</taxon>
        <taxon>Rhabditida</taxon>
        <taxon>Rhabditina</taxon>
        <taxon>Rhabditomorpha</taxon>
        <taxon>Strongyloidea</taxon>
        <taxon>Ancylostomatidae</taxon>
        <taxon>Ancylostomatinae</taxon>
        <taxon>Ancylostoma</taxon>
    </lineage>
</organism>
<protein>
    <recommendedName>
        <fullName evidence="4">Secreted protein</fullName>
    </recommendedName>
</protein>
<name>A0A016TKW0_9BILA</name>
<reference evidence="3" key="1">
    <citation type="journal article" date="2015" name="Nat. Genet.">
        <title>The genome and transcriptome of the zoonotic hookworm Ancylostoma ceylanicum identify infection-specific gene families.</title>
        <authorList>
            <person name="Schwarz E.M."/>
            <person name="Hu Y."/>
            <person name="Antoshechkin I."/>
            <person name="Miller M.M."/>
            <person name="Sternberg P.W."/>
            <person name="Aroian R.V."/>
        </authorList>
    </citation>
    <scope>NUCLEOTIDE SEQUENCE</scope>
    <source>
        <strain evidence="3">HY135</strain>
    </source>
</reference>
<feature type="chain" id="PRO_5001487758" description="Secreted protein" evidence="1">
    <location>
        <begin position="21"/>
        <end position="78"/>
    </location>
</feature>
<evidence type="ECO:0000313" key="3">
    <source>
        <dbReference type="Proteomes" id="UP000024635"/>
    </source>
</evidence>
<evidence type="ECO:0000256" key="1">
    <source>
        <dbReference type="SAM" id="SignalP"/>
    </source>
</evidence>
<dbReference type="Proteomes" id="UP000024635">
    <property type="component" value="Unassembled WGS sequence"/>
</dbReference>